<evidence type="ECO:0000256" key="2">
    <source>
        <dbReference type="SAM" id="MobiDB-lite"/>
    </source>
</evidence>
<keyword evidence="3" id="KW-0472">Membrane</keyword>
<dbReference type="InParanoid" id="A0A6J0SP60"/>
<keyword evidence="3" id="KW-0812">Transmembrane</keyword>
<dbReference type="Proteomes" id="UP001652642">
    <property type="component" value="Chromosome 7"/>
</dbReference>
<feature type="region of interest" description="Disordered" evidence="2">
    <location>
        <begin position="165"/>
        <end position="185"/>
    </location>
</feature>
<evidence type="ECO:0000313" key="5">
    <source>
        <dbReference type="RefSeq" id="XP_020636745.2"/>
    </source>
</evidence>
<dbReference type="KEGG" id="pvt:110072598"/>
<keyword evidence="1" id="KW-0175">Coiled coil</keyword>
<keyword evidence="3" id="KW-1133">Transmembrane helix</keyword>
<reference evidence="5" key="1">
    <citation type="submission" date="2025-08" db="UniProtKB">
        <authorList>
            <consortium name="RefSeq"/>
        </authorList>
    </citation>
    <scope>IDENTIFICATION</scope>
</reference>
<name>A0A6J0SP60_9SAUR</name>
<accession>A0A6J0SP60</accession>
<evidence type="ECO:0000313" key="4">
    <source>
        <dbReference type="Proteomes" id="UP001652642"/>
    </source>
</evidence>
<feature type="transmembrane region" description="Helical" evidence="3">
    <location>
        <begin position="26"/>
        <end position="51"/>
    </location>
</feature>
<dbReference type="AlphaFoldDB" id="A0A6J0SP60"/>
<evidence type="ECO:0000256" key="3">
    <source>
        <dbReference type="SAM" id="Phobius"/>
    </source>
</evidence>
<dbReference type="RefSeq" id="XP_020636745.2">
    <property type="nucleotide sequence ID" value="XM_020781086.2"/>
</dbReference>
<evidence type="ECO:0000256" key="1">
    <source>
        <dbReference type="SAM" id="Coils"/>
    </source>
</evidence>
<protein>
    <submittedName>
        <fullName evidence="5">Uncharacterized protein</fullName>
    </submittedName>
</protein>
<dbReference type="Gene3D" id="1.10.287.1490">
    <property type="match status" value="1"/>
</dbReference>
<keyword evidence="4" id="KW-1185">Reference proteome</keyword>
<feature type="coiled-coil region" evidence="1">
    <location>
        <begin position="72"/>
        <end position="106"/>
    </location>
</feature>
<dbReference type="GeneID" id="110072598"/>
<gene>
    <name evidence="5" type="primary">LOC110072598</name>
</gene>
<proteinExistence type="predicted"/>
<organism evidence="4 5">
    <name type="scientific">Pogona vitticeps</name>
    <name type="common">central bearded dragon</name>
    <dbReference type="NCBI Taxonomy" id="103695"/>
    <lineage>
        <taxon>Eukaryota</taxon>
        <taxon>Metazoa</taxon>
        <taxon>Chordata</taxon>
        <taxon>Craniata</taxon>
        <taxon>Vertebrata</taxon>
        <taxon>Euteleostomi</taxon>
        <taxon>Lepidosauria</taxon>
        <taxon>Squamata</taxon>
        <taxon>Bifurcata</taxon>
        <taxon>Unidentata</taxon>
        <taxon>Episquamata</taxon>
        <taxon>Toxicofera</taxon>
        <taxon>Iguania</taxon>
        <taxon>Acrodonta</taxon>
        <taxon>Agamidae</taxon>
        <taxon>Amphibolurinae</taxon>
        <taxon>Pogona</taxon>
    </lineage>
</organism>
<sequence length="223" mass="24806">MGSEAAWHPVPTSPTMAGMEKRSKRLWGCCIGGCCAGGWILAVIFLGLYLARELSSPAVHLRECQWELQNQTARARAQSTSAQERLKALEAELKQARGELHELWTQQDATNRSLAETQGRWETCNYQLKTMQENATLQVTEAARHEAEKCAAEKQTLQQEISDQAQELKAAHSQSQEERDRCSAQTQELKSQLEQLSSGSRQVSFEAIATAFILSGAVFLLLL</sequence>